<dbReference type="GO" id="GO:0000166">
    <property type="term" value="F:nucleotide binding"/>
    <property type="evidence" value="ECO:0007669"/>
    <property type="project" value="UniProtKB-KW"/>
</dbReference>
<feature type="domain" description="3-dehydroquinate synthase N-terminal" evidence="19">
    <location>
        <begin position="66"/>
        <end position="178"/>
    </location>
</feature>
<dbReference type="NCBIfam" id="TIGR01357">
    <property type="entry name" value="aroB"/>
    <property type="match status" value="1"/>
</dbReference>
<comment type="pathway">
    <text evidence="5 18">Metabolic intermediate biosynthesis; chorismate biosynthesis; chorismate from D-erythrose 4-phosphate and phosphoenolpyruvate: step 2/7.</text>
</comment>
<keyword evidence="12 18" id="KW-0547">Nucleotide-binding</keyword>
<dbReference type="PATRIC" id="fig|1408189.4.peg.1191"/>
<feature type="domain" description="3-dehydroquinate synthase C-terminal" evidence="20">
    <location>
        <begin position="180"/>
        <end position="321"/>
    </location>
</feature>
<comment type="function">
    <text evidence="18">Catalyzes the conversion of 3-deoxy-D-arabino-heptulosonate 7-phosphate (DAHP) to dehydroquinate (DHQ).</text>
</comment>
<evidence type="ECO:0000256" key="7">
    <source>
        <dbReference type="ARBA" id="ARBA00013031"/>
    </source>
</evidence>
<comment type="cofactor">
    <cofactor evidence="2 18">
        <name>NAD(+)</name>
        <dbReference type="ChEBI" id="CHEBI:57540"/>
    </cofactor>
</comment>
<keyword evidence="9 18" id="KW-0963">Cytoplasm</keyword>
<keyword evidence="10 18" id="KW-0028">Amino-acid biosynthesis</keyword>
<dbReference type="AlphaFoldDB" id="A0A0K2GZY0"/>
<dbReference type="SUPFAM" id="SSF56796">
    <property type="entry name" value="Dehydroquinate synthase-like"/>
    <property type="match status" value="1"/>
</dbReference>
<organism evidence="21 22">
    <name type="scientific">Corynebacterium lactis RW2-5</name>
    <dbReference type="NCBI Taxonomy" id="1408189"/>
    <lineage>
        <taxon>Bacteria</taxon>
        <taxon>Bacillati</taxon>
        <taxon>Actinomycetota</taxon>
        <taxon>Actinomycetes</taxon>
        <taxon>Mycobacteriales</taxon>
        <taxon>Corynebacteriaceae</taxon>
        <taxon>Corynebacterium</taxon>
    </lineage>
</organism>
<dbReference type="GO" id="GO:0008652">
    <property type="term" value="P:amino acid biosynthetic process"/>
    <property type="evidence" value="ECO:0007669"/>
    <property type="project" value="UniProtKB-KW"/>
</dbReference>
<comment type="cofactor">
    <cofactor evidence="3">
        <name>Zn(2+)</name>
        <dbReference type="ChEBI" id="CHEBI:29105"/>
    </cofactor>
</comment>
<dbReference type="Proteomes" id="UP000058446">
    <property type="component" value="Chromosome"/>
</dbReference>
<keyword evidence="17 18" id="KW-0170">Cobalt</keyword>
<dbReference type="Pfam" id="PF01761">
    <property type="entry name" value="DHQ_synthase"/>
    <property type="match status" value="1"/>
</dbReference>
<dbReference type="STRING" id="1408189.CLAC_06000"/>
<keyword evidence="16 18" id="KW-0456">Lyase</keyword>
<evidence type="ECO:0000256" key="6">
    <source>
        <dbReference type="ARBA" id="ARBA00005412"/>
    </source>
</evidence>
<feature type="binding site" evidence="18">
    <location>
        <position position="183"/>
    </location>
    <ligand>
        <name>Zn(2+)</name>
        <dbReference type="ChEBI" id="CHEBI:29105"/>
    </ligand>
</feature>
<dbReference type="PANTHER" id="PTHR43622:SF7">
    <property type="entry name" value="3-DEHYDROQUINATE SYNTHASE, CHLOROPLASTIC"/>
    <property type="match status" value="1"/>
</dbReference>
<dbReference type="EC" id="4.2.3.4" evidence="7 18"/>
<evidence type="ECO:0000256" key="14">
    <source>
        <dbReference type="ARBA" id="ARBA00023027"/>
    </source>
</evidence>
<accession>A0A0K2GZY0</accession>
<feature type="binding site" evidence="18">
    <location>
        <begin position="128"/>
        <end position="129"/>
    </location>
    <ligand>
        <name>NAD(+)</name>
        <dbReference type="ChEBI" id="CHEBI:57540"/>
    </ligand>
</feature>
<dbReference type="GO" id="GO:0005737">
    <property type="term" value="C:cytoplasm"/>
    <property type="evidence" value="ECO:0007669"/>
    <property type="project" value="UniProtKB-SubCell"/>
</dbReference>
<name>A0A0K2GZY0_9CORY</name>
<evidence type="ECO:0000256" key="17">
    <source>
        <dbReference type="ARBA" id="ARBA00023285"/>
    </source>
</evidence>
<feature type="binding site" evidence="18">
    <location>
        <begin position="70"/>
        <end position="75"/>
    </location>
    <ligand>
        <name>NAD(+)</name>
        <dbReference type="ChEBI" id="CHEBI:57540"/>
    </ligand>
</feature>
<evidence type="ECO:0000256" key="13">
    <source>
        <dbReference type="ARBA" id="ARBA00022833"/>
    </source>
</evidence>
<keyword evidence="22" id="KW-1185">Reference proteome</keyword>
<evidence type="ECO:0000256" key="15">
    <source>
        <dbReference type="ARBA" id="ARBA00023141"/>
    </source>
</evidence>
<keyword evidence="14 18" id="KW-0520">NAD</keyword>
<evidence type="ECO:0000256" key="9">
    <source>
        <dbReference type="ARBA" id="ARBA00022490"/>
    </source>
</evidence>
<dbReference type="GO" id="GO:0009073">
    <property type="term" value="P:aromatic amino acid family biosynthetic process"/>
    <property type="evidence" value="ECO:0007669"/>
    <property type="project" value="UniProtKB-KW"/>
</dbReference>
<feature type="binding site" evidence="18">
    <location>
        <position position="245"/>
    </location>
    <ligand>
        <name>Zn(2+)</name>
        <dbReference type="ChEBI" id="CHEBI:29105"/>
    </ligand>
</feature>
<dbReference type="CDD" id="cd08195">
    <property type="entry name" value="DHQS"/>
    <property type="match status" value="1"/>
</dbReference>
<dbReference type="InterPro" id="IPR050071">
    <property type="entry name" value="Dehydroquinate_synthase"/>
</dbReference>
<dbReference type="Pfam" id="PF24621">
    <property type="entry name" value="DHQS_C"/>
    <property type="match status" value="1"/>
</dbReference>
<dbReference type="RefSeq" id="WP_053412108.1">
    <property type="nucleotide sequence ID" value="NZ_CP006841.1"/>
</dbReference>
<dbReference type="InterPro" id="IPR030963">
    <property type="entry name" value="DHQ_synth_fam"/>
</dbReference>
<evidence type="ECO:0000256" key="12">
    <source>
        <dbReference type="ARBA" id="ARBA00022741"/>
    </source>
</evidence>
<comment type="similarity">
    <text evidence="6 18">Belongs to the sugar phosphate cyclases superfamily. Dehydroquinate synthase family.</text>
</comment>
<evidence type="ECO:0000256" key="2">
    <source>
        <dbReference type="ARBA" id="ARBA00001911"/>
    </source>
</evidence>
<dbReference type="PANTHER" id="PTHR43622">
    <property type="entry name" value="3-DEHYDROQUINATE SYNTHASE"/>
    <property type="match status" value="1"/>
</dbReference>
<dbReference type="UniPathway" id="UPA00053">
    <property type="reaction ID" value="UER00085"/>
</dbReference>
<feature type="binding site" evidence="18">
    <location>
        <position position="150"/>
    </location>
    <ligand>
        <name>NAD(+)</name>
        <dbReference type="ChEBI" id="CHEBI:57540"/>
    </ligand>
</feature>
<proteinExistence type="inferred from homology"/>
<dbReference type="Gene3D" id="1.20.1090.10">
    <property type="entry name" value="Dehydroquinate synthase-like - alpha domain"/>
    <property type="match status" value="1"/>
</dbReference>
<protein>
    <recommendedName>
        <fullName evidence="8 18">3-dehydroquinate synthase</fullName>
        <shortName evidence="18">DHQS</shortName>
        <ecNumber evidence="7 18">4.2.3.4</ecNumber>
    </recommendedName>
</protein>
<evidence type="ECO:0000313" key="22">
    <source>
        <dbReference type="Proteomes" id="UP000058446"/>
    </source>
</evidence>
<evidence type="ECO:0000256" key="8">
    <source>
        <dbReference type="ARBA" id="ARBA00017684"/>
    </source>
</evidence>
<evidence type="ECO:0000259" key="19">
    <source>
        <dbReference type="Pfam" id="PF01761"/>
    </source>
</evidence>
<sequence length="369" mass="39663">MDLTRTIPVEGPAPYSVTMGYGLTDRIAESVSFASQVAVIHQGSVQELALGVINELANRGIDAFAIQIPDAEEGKTLTVAETVWDTFGERGMGRKDAVVSIGGGAATDFGGFVAAAWMRGIAVVQVPTTLLAMVDAAVGGKTGINTAAGKNLVGAFHEPTAVFLDLDVLRTLPSDEMIAGSAEIIKAGFIADPKILDLYESDPSACLDVDGALPELIERAVAVKARVVSEDLKEAGLREILNYGHTFGHAVEHFENYRWRHGHAVAVGMVFVAELAKLTGHIDQDLVDRHRAILESIGLPTTYDAGHFEELYSAMTRDKKNRKGTIRFVVLDDVAKTSRLEGPSRQDLERAYELVYNSGRPATEESARS</sequence>
<evidence type="ECO:0000256" key="11">
    <source>
        <dbReference type="ARBA" id="ARBA00022723"/>
    </source>
</evidence>
<feature type="binding site" evidence="18">
    <location>
        <position position="141"/>
    </location>
    <ligand>
        <name>NAD(+)</name>
        <dbReference type="ChEBI" id="CHEBI:57540"/>
    </ligand>
</feature>
<dbReference type="FunFam" id="3.40.50.1970:FF:000007">
    <property type="entry name" value="Pentafunctional AROM polypeptide"/>
    <property type="match status" value="1"/>
</dbReference>
<evidence type="ECO:0000256" key="5">
    <source>
        <dbReference type="ARBA" id="ARBA00004661"/>
    </source>
</evidence>
<evidence type="ECO:0000313" key="21">
    <source>
        <dbReference type="EMBL" id="ALA67347.1"/>
    </source>
</evidence>
<evidence type="ECO:0000256" key="16">
    <source>
        <dbReference type="ARBA" id="ARBA00023239"/>
    </source>
</evidence>
<comment type="subcellular location">
    <subcellularLocation>
        <location evidence="4 18">Cytoplasm</location>
    </subcellularLocation>
</comment>
<dbReference type="GO" id="GO:0046872">
    <property type="term" value="F:metal ion binding"/>
    <property type="evidence" value="ECO:0007669"/>
    <property type="project" value="UniProtKB-KW"/>
</dbReference>
<keyword evidence="13 18" id="KW-0862">Zinc</keyword>
<dbReference type="InterPro" id="IPR056179">
    <property type="entry name" value="DHQS_C"/>
</dbReference>
<dbReference type="Gene3D" id="3.40.50.1970">
    <property type="match status" value="1"/>
</dbReference>
<comment type="caution">
    <text evidence="18">Lacks conserved residue(s) required for the propagation of feature annotation.</text>
</comment>
<evidence type="ECO:0000259" key="20">
    <source>
        <dbReference type="Pfam" id="PF24621"/>
    </source>
</evidence>
<evidence type="ECO:0000256" key="4">
    <source>
        <dbReference type="ARBA" id="ARBA00004496"/>
    </source>
</evidence>
<dbReference type="OrthoDB" id="9806583at2"/>
<dbReference type="KEGG" id="clw:CLAC_06000"/>
<dbReference type="EMBL" id="CP006841">
    <property type="protein sequence ID" value="ALA67347.1"/>
    <property type="molecule type" value="Genomic_DNA"/>
</dbReference>
<gene>
    <name evidence="18" type="primary">aroB</name>
    <name evidence="21" type="ORF">CLAC_06000</name>
</gene>
<dbReference type="GO" id="GO:0009423">
    <property type="term" value="P:chorismate biosynthetic process"/>
    <property type="evidence" value="ECO:0007669"/>
    <property type="project" value="UniProtKB-UniRule"/>
</dbReference>
<dbReference type="InterPro" id="IPR030960">
    <property type="entry name" value="DHQS/DOIS_N"/>
</dbReference>
<feature type="binding site" evidence="18">
    <location>
        <begin position="104"/>
        <end position="108"/>
    </location>
    <ligand>
        <name>NAD(+)</name>
        <dbReference type="ChEBI" id="CHEBI:57540"/>
    </ligand>
</feature>
<evidence type="ECO:0000256" key="10">
    <source>
        <dbReference type="ARBA" id="ARBA00022605"/>
    </source>
</evidence>
<dbReference type="GO" id="GO:0003856">
    <property type="term" value="F:3-dehydroquinate synthase activity"/>
    <property type="evidence" value="ECO:0007669"/>
    <property type="project" value="UniProtKB-UniRule"/>
</dbReference>
<reference evidence="21 22" key="1">
    <citation type="submission" date="2013-10" db="EMBL/GenBank/DDBJ databases">
        <title>Complete genome sequence of Corynebacterium lactis DSM 45799(T), isolated from raw cow milk.</title>
        <authorList>
            <person name="Ruckert C."/>
            <person name="Albersmeier A."/>
            <person name="Lipski A."/>
            <person name="Kalinowski J."/>
        </authorList>
    </citation>
    <scope>NUCLEOTIDE SEQUENCE [LARGE SCALE GENOMIC DNA]</scope>
    <source>
        <strain evidence="21 22">RW2-5</strain>
    </source>
</reference>
<comment type="cofactor">
    <cofactor evidence="18">
        <name>Co(2+)</name>
        <dbReference type="ChEBI" id="CHEBI:48828"/>
    </cofactor>
    <cofactor evidence="18">
        <name>Zn(2+)</name>
        <dbReference type="ChEBI" id="CHEBI:29105"/>
    </cofactor>
    <text evidence="18">Binds 1 divalent metal cation per subunit. Can use either Co(2+) or Zn(2+).</text>
</comment>
<evidence type="ECO:0000256" key="1">
    <source>
        <dbReference type="ARBA" id="ARBA00001393"/>
    </source>
</evidence>
<dbReference type="PIRSF" id="PIRSF001455">
    <property type="entry name" value="DHQ_synth"/>
    <property type="match status" value="1"/>
</dbReference>
<keyword evidence="11 18" id="KW-0479">Metal-binding</keyword>
<keyword evidence="15 18" id="KW-0057">Aromatic amino acid biosynthesis</keyword>
<comment type="catalytic activity">
    <reaction evidence="1 18">
        <text>7-phospho-2-dehydro-3-deoxy-D-arabino-heptonate = 3-dehydroquinate + phosphate</text>
        <dbReference type="Rhea" id="RHEA:21968"/>
        <dbReference type="ChEBI" id="CHEBI:32364"/>
        <dbReference type="ChEBI" id="CHEBI:43474"/>
        <dbReference type="ChEBI" id="CHEBI:58394"/>
        <dbReference type="EC" id="4.2.3.4"/>
    </reaction>
</comment>
<dbReference type="InterPro" id="IPR016037">
    <property type="entry name" value="DHQ_synth_AroB"/>
</dbReference>
<dbReference type="HAMAP" id="MF_00110">
    <property type="entry name" value="DHQ_synthase"/>
    <property type="match status" value="1"/>
</dbReference>
<evidence type="ECO:0000256" key="3">
    <source>
        <dbReference type="ARBA" id="ARBA00001947"/>
    </source>
</evidence>
<evidence type="ECO:0000256" key="18">
    <source>
        <dbReference type="HAMAP-Rule" id="MF_00110"/>
    </source>
</evidence>
<feature type="binding site" evidence="18">
    <location>
        <position position="261"/>
    </location>
    <ligand>
        <name>Zn(2+)</name>
        <dbReference type="ChEBI" id="CHEBI:29105"/>
    </ligand>
</feature>